<dbReference type="EMBL" id="FN653018">
    <property type="protein sequence ID" value="CBY22252.1"/>
    <property type="molecule type" value="Genomic_DNA"/>
</dbReference>
<dbReference type="Pfam" id="PF00153">
    <property type="entry name" value="Mito_carr"/>
    <property type="match status" value="3"/>
</dbReference>
<dbReference type="OrthoDB" id="193856at2759"/>
<dbReference type="InterPro" id="IPR018108">
    <property type="entry name" value="MCP_transmembrane"/>
</dbReference>
<evidence type="ECO:0000313" key="12">
    <source>
        <dbReference type="Proteomes" id="UP000001307"/>
    </source>
</evidence>
<keyword evidence="8 9" id="KW-0472">Membrane</keyword>
<gene>
    <name evidence="11" type="ORF">GSOID_T00011806001</name>
</gene>
<evidence type="ECO:0000256" key="5">
    <source>
        <dbReference type="ARBA" id="ARBA00022737"/>
    </source>
</evidence>
<dbReference type="PROSITE" id="PS50920">
    <property type="entry name" value="SOLCAR"/>
    <property type="match status" value="3"/>
</dbReference>
<dbReference type="InParanoid" id="E4WY08"/>
<feature type="repeat" description="Solcar" evidence="9">
    <location>
        <begin position="100"/>
        <end position="187"/>
    </location>
</feature>
<dbReference type="InterPro" id="IPR050567">
    <property type="entry name" value="Mitochondrial_Carrier"/>
</dbReference>
<dbReference type="PANTHER" id="PTHR45624:SF10">
    <property type="entry name" value="SLC (SOLUTE CARRIER) HOMOLOG"/>
    <property type="match status" value="1"/>
</dbReference>
<dbReference type="Gene3D" id="1.50.40.10">
    <property type="entry name" value="Mitochondrial carrier domain"/>
    <property type="match status" value="1"/>
</dbReference>
<keyword evidence="4 9" id="KW-0812">Transmembrane</keyword>
<evidence type="ECO:0008006" key="13">
    <source>
        <dbReference type="Google" id="ProtNLM"/>
    </source>
</evidence>
<evidence type="ECO:0000256" key="10">
    <source>
        <dbReference type="RuleBase" id="RU000488"/>
    </source>
</evidence>
<feature type="repeat" description="Solcar" evidence="9">
    <location>
        <begin position="195"/>
        <end position="287"/>
    </location>
</feature>
<keyword evidence="3 10" id="KW-0813">Transport</keyword>
<evidence type="ECO:0000256" key="6">
    <source>
        <dbReference type="ARBA" id="ARBA00022989"/>
    </source>
</evidence>
<feature type="repeat" description="Solcar" evidence="9">
    <location>
        <begin position="7"/>
        <end position="89"/>
    </location>
</feature>
<evidence type="ECO:0000256" key="7">
    <source>
        <dbReference type="ARBA" id="ARBA00023128"/>
    </source>
</evidence>
<keyword evidence="6" id="KW-1133">Transmembrane helix</keyword>
<comment type="subcellular location">
    <subcellularLocation>
        <location evidence="1">Mitochondrion membrane</location>
        <topology evidence="1">Multi-pass membrane protein</topology>
    </subcellularLocation>
</comment>
<evidence type="ECO:0000256" key="9">
    <source>
        <dbReference type="PROSITE-ProRule" id="PRU00282"/>
    </source>
</evidence>
<keyword evidence="12" id="KW-1185">Reference proteome</keyword>
<sequence length="300" mass="32900">MVEFINVVELVSGGTGAATGAFCGFPLDTVKVRLQCQSSSDKTGALRVFKNIIAKEGPQGLFKGWKSPVFGQFLFNAIVFSVEGQANRFLTENSKHMRENELIRSASSGMVAGGVQSFVCGPIELIKTHCQVSGVGSKVSRSEMDVAREIFRRQGIRGFSKGLGLTLVREIPSFGAYFWAYNTFYTHLITHFSDFPILVTMFAGGSAGVACWCVSYPSDVLKTRWTADGVTGAPRFSSVRECFDATAKEGKLWDPRSTFWRGFGTTALRAFPVNAITFTVVNLLASNMLYAKNAYDQRYS</sequence>
<keyword evidence="5" id="KW-0677">Repeat</keyword>
<evidence type="ECO:0000313" key="11">
    <source>
        <dbReference type="EMBL" id="CBY22252.1"/>
    </source>
</evidence>
<dbReference type="SUPFAM" id="SSF103506">
    <property type="entry name" value="Mitochondrial carrier"/>
    <property type="match status" value="1"/>
</dbReference>
<evidence type="ECO:0000256" key="8">
    <source>
        <dbReference type="ARBA" id="ARBA00023136"/>
    </source>
</evidence>
<dbReference type="AlphaFoldDB" id="E4WY08"/>
<accession>E4WY08</accession>
<evidence type="ECO:0000256" key="3">
    <source>
        <dbReference type="ARBA" id="ARBA00022448"/>
    </source>
</evidence>
<protein>
    <recommendedName>
        <fullName evidence="13">Mitochondrial carrier protein</fullName>
    </recommendedName>
</protein>
<evidence type="ECO:0000256" key="2">
    <source>
        <dbReference type="ARBA" id="ARBA00006375"/>
    </source>
</evidence>
<proteinExistence type="inferred from homology"/>
<comment type="similarity">
    <text evidence="2 10">Belongs to the mitochondrial carrier (TC 2.A.29) family.</text>
</comment>
<name>E4WY08_OIKDI</name>
<dbReference type="InterPro" id="IPR023395">
    <property type="entry name" value="MCP_dom_sf"/>
</dbReference>
<organism evidence="11">
    <name type="scientific">Oikopleura dioica</name>
    <name type="common">Tunicate</name>
    <dbReference type="NCBI Taxonomy" id="34765"/>
    <lineage>
        <taxon>Eukaryota</taxon>
        <taxon>Metazoa</taxon>
        <taxon>Chordata</taxon>
        <taxon>Tunicata</taxon>
        <taxon>Appendicularia</taxon>
        <taxon>Copelata</taxon>
        <taxon>Oikopleuridae</taxon>
        <taxon>Oikopleura</taxon>
    </lineage>
</organism>
<dbReference type="GO" id="GO:0031966">
    <property type="term" value="C:mitochondrial membrane"/>
    <property type="evidence" value="ECO:0007669"/>
    <property type="project" value="UniProtKB-SubCell"/>
</dbReference>
<reference evidence="11" key="1">
    <citation type="journal article" date="2010" name="Science">
        <title>Plasticity of animal genome architecture unmasked by rapid evolution of a pelagic tunicate.</title>
        <authorList>
            <person name="Denoeud F."/>
            <person name="Henriet S."/>
            <person name="Mungpakdee S."/>
            <person name="Aury J.M."/>
            <person name="Da Silva C."/>
            <person name="Brinkmann H."/>
            <person name="Mikhaleva J."/>
            <person name="Olsen L.C."/>
            <person name="Jubin C."/>
            <person name="Canestro C."/>
            <person name="Bouquet J.M."/>
            <person name="Danks G."/>
            <person name="Poulain J."/>
            <person name="Campsteijn C."/>
            <person name="Adamski M."/>
            <person name="Cross I."/>
            <person name="Yadetie F."/>
            <person name="Muffato M."/>
            <person name="Louis A."/>
            <person name="Butcher S."/>
            <person name="Tsagkogeorga G."/>
            <person name="Konrad A."/>
            <person name="Singh S."/>
            <person name="Jensen M.F."/>
            <person name="Cong E.H."/>
            <person name="Eikeseth-Otteraa H."/>
            <person name="Noel B."/>
            <person name="Anthouard V."/>
            <person name="Porcel B.M."/>
            <person name="Kachouri-Lafond R."/>
            <person name="Nishino A."/>
            <person name="Ugolini M."/>
            <person name="Chourrout P."/>
            <person name="Nishida H."/>
            <person name="Aasland R."/>
            <person name="Huzurbazar S."/>
            <person name="Westhof E."/>
            <person name="Delsuc F."/>
            <person name="Lehrach H."/>
            <person name="Reinhardt R."/>
            <person name="Weissenbach J."/>
            <person name="Roy S.W."/>
            <person name="Artiguenave F."/>
            <person name="Postlethwait J.H."/>
            <person name="Manak J.R."/>
            <person name="Thompson E.M."/>
            <person name="Jaillon O."/>
            <person name="Du Pasquier L."/>
            <person name="Boudinot P."/>
            <person name="Liberles D.A."/>
            <person name="Volff J.N."/>
            <person name="Philippe H."/>
            <person name="Lenhard B."/>
            <person name="Roest Crollius H."/>
            <person name="Wincker P."/>
            <person name="Chourrout D."/>
        </authorList>
    </citation>
    <scope>NUCLEOTIDE SEQUENCE [LARGE SCALE GENOMIC DNA]</scope>
</reference>
<keyword evidence="7" id="KW-0496">Mitochondrion</keyword>
<dbReference type="PANTHER" id="PTHR45624">
    <property type="entry name" value="MITOCHONDRIAL BASIC AMINO ACIDS TRANSPORTER-RELATED"/>
    <property type="match status" value="1"/>
</dbReference>
<evidence type="ECO:0000256" key="1">
    <source>
        <dbReference type="ARBA" id="ARBA00004225"/>
    </source>
</evidence>
<dbReference type="GO" id="GO:0022857">
    <property type="term" value="F:transmembrane transporter activity"/>
    <property type="evidence" value="ECO:0007669"/>
    <property type="project" value="TreeGrafter"/>
</dbReference>
<evidence type="ECO:0000256" key="4">
    <source>
        <dbReference type="ARBA" id="ARBA00022692"/>
    </source>
</evidence>
<dbReference type="Proteomes" id="UP000001307">
    <property type="component" value="Unassembled WGS sequence"/>
</dbReference>